<dbReference type="HOGENOM" id="CLU_107027_1_0_5"/>
<dbReference type="InterPro" id="IPR052336">
    <property type="entry name" value="MlaD_Phospholipid_Transporter"/>
</dbReference>
<evidence type="ECO:0000259" key="1">
    <source>
        <dbReference type="Pfam" id="PF02470"/>
    </source>
</evidence>
<protein>
    <submittedName>
        <fullName evidence="2">Mammalian cell entry related domain protein</fullName>
    </submittedName>
</protein>
<dbReference type="GO" id="GO:0005548">
    <property type="term" value="F:phospholipid transporter activity"/>
    <property type="evidence" value="ECO:0007669"/>
    <property type="project" value="TreeGrafter"/>
</dbReference>
<evidence type="ECO:0000313" key="2">
    <source>
        <dbReference type="EMBL" id="ADG11435.1"/>
    </source>
</evidence>
<gene>
    <name evidence="2" type="ordered locus">Cseg_2992</name>
</gene>
<dbReference type="RefSeq" id="WP_013080085.1">
    <property type="nucleotide sequence ID" value="NC_014100.1"/>
</dbReference>
<dbReference type="PANTHER" id="PTHR33371:SF4">
    <property type="entry name" value="INTERMEMBRANE PHOSPHOLIPID TRANSPORT SYSTEM BINDING PROTEIN MLAD"/>
    <property type="match status" value="1"/>
</dbReference>
<evidence type="ECO:0000313" key="3">
    <source>
        <dbReference type="Proteomes" id="UP000002629"/>
    </source>
</evidence>
<feature type="domain" description="Mce/MlaD" evidence="1">
    <location>
        <begin position="42"/>
        <end position="119"/>
    </location>
</feature>
<dbReference type="Proteomes" id="UP000002629">
    <property type="component" value="Chromosome"/>
</dbReference>
<dbReference type="AlphaFoldDB" id="D5VLR2"/>
<proteinExistence type="predicted"/>
<dbReference type="EMBL" id="CP002008">
    <property type="protein sequence ID" value="ADG11435.1"/>
    <property type="molecule type" value="Genomic_DNA"/>
</dbReference>
<organism evidence="2 3">
    <name type="scientific">Caulobacter segnis (strain ATCC 21756 / DSM 7131 / JCM 7823 / NBRC 15250 / LMG 17158 / TK0059)</name>
    <name type="common">Mycoplana segnis</name>
    <dbReference type="NCBI Taxonomy" id="509190"/>
    <lineage>
        <taxon>Bacteria</taxon>
        <taxon>Pseudomonadati</taxon>
        <taxon>Pseudomonadota</taxon>
        <taxon>Alphaproteobacteria</taxon>
        <taxon>Caulobacterales</taxon>
        <taxon>Caulobacteraceae</taxon>
        <taxon>Caulobacter</taxon>
    </lineage>
</organism>
<reference evidence="3" key="1">
    <citation type="journal article" date="2011" name="J. Bacteriol.">
        <title>Genome sequences of eight morphologically diverse alphaproteobacteria.</title>
        <authorList>
            <consortium name="US DOE Joint Genome Institute"/>
            <person name="Brown P.J."/>
            <person name="Kysela D.T."/>
            <person name="Buechlein A."/>
            <person name="Hemmerich C."/>
            <person name="Brun Y.V."/>
        </authorList>
    </citation>
    <scope>NUCLEOTIDE SEQUENCE [LARGE SCALE GENOMIC DNA]</scope>
    <source>
        <strain evidence="3">ATCC 21756 / DSM 7131 / JCM 7823 / NBRC 15250 / LMG 17158 / TK0059</strain>
    </source>
</reference>
<dbReference type="KEGG" id="cse:Cseg_2992"/>
<dbReference type="GO" id="GO:0005543">
    <property type="term" value="F:phospholipid binding"/>
    <property type="evidence" value="ECO:0007669"/>
    <property type="project" value="TreeGrafter"/>
</dbReference>
<sequence>MSAGVSRAEAWAQTAMGLMILAAAGGLLAYGVSASDAGGRGGYPLVARFGEVGALAPGADVSVAGVKVGAVDRIELAPRSYLAVVHLSLDKSVALPEDSTAKITTNGLLGGAHVAITPGASSATLGPGGEIDNTQGAVDLFGLIGSVMRPPAPEAPDGASAGAP</sequence>
<dbReference type="STRING" id="509190.Cseg_2992"/>
<dbReference type="Pfam" id="PF02470">
    <property type="entry name" value="MlaD"/>
    <property type="match status" value="1"/>
</dbReference>
<accession>D5VLR2</accession>
<dbReference type="PANTHER" id="PTHR33371">
    <property type="entry name" value="INTERMEMBRANE PHOSPHOLIPID TRANSPORT SYSTEM BINDING PROTEIN MLAD-RELATED"/>
    <property type="match status" value="1"/>
</dbReference>
<dbReference type="eggNOG" id="COG1463">
    <property type="taxonomic scope" value="Bacteria"/>
</dbReference>
<dbReference type="InterPro" id="IPR003399">
    <property type="entry name" value="Mce/MlaD"/>
</dbReference>
<name>D5VLR2_CAUST</name>